<gene>
    <name evidence="12" type="ORF">DNG_09559</name>
</gene>
<keyword evidence="9" id="KW-0472">Membrane</keyword>
<evidence type="ECO:0000313" key="13">
    <source>
        <dbReference type="Proteomes" id="UP001187682"/>
    </source>
</evidence>
<dbReference type="EMBL" id="ONZQ02000017">
    <property type="protein sequence ID" value="SPO06865.1"/>
    <property type="molecule type" value="Genomic_DNA"/>
</dbReference>
<dbReference type="InterPro" id="IPR002659">
    <property type="entry name" value="Glyco_trans_31"/>
</dbReference>
<comment type="similarity">
    <text evidence="2 10">Belongs to the glycosyltransferase 31 family.</text>
</comment>
<dbReference type="EC" id="2.4.1.-" evidence="10"/>
<dbReference type="PANTHER" id="PTHR11214:SF3">
    <property type="entry name" value="BETA-1,3-GALACTOSYLTRANSFERASE 6"/>
    <property type="match status" value="1"/>
</dbReference>
<evidence type="ECO:0000256" key="4">
    <source>
        <dbReference type="ARBA" id="ARBA00022679"/>
    </source>
</evidence>
<sequence length="413" mass="47237">MRATPKLIRLLVICLIITTTFTVHLVVGKQSQHHAAFEPPDSGTVVHGKQVNKVAKALYPLHPFPESPMQVSLSDDDHNHTSSQPPKPWLAAVICAAADFEHRAAIRSTWMQLFRDVPFDGRFVVANPGPQWTAMVAMENRTFGDIIVLDHLQEDDVTANTVKTLEFYKWLVSHDYRYEFVSKMDTDLWLNARGFWDKFLAPRLSNKTGVWKSTVERTVIGELYYTRSWDLVFPHGSMYTVTWDMVGLLSSLQSRFKVVTGEDMALAVLMLKGRERANFVNFRGTEKFDYDDRDSRGDGTAWSRASTHPNSTRHALYGTDPIAIHELKDSKLWRKVADCFDETGLKKAPEPLGPDRTPFSVHWFDFWDFVGFGHRHRSRFDGIPDFLWSFQDGSWICDDIWNLGKTKTGYSAA</sequence>
<evidence type="ECO:0000256" key="5">
    <source>
        <dbReference type="ARBA" id="ARBA00022692"/>
    </source>
</evidence>
<keyword evidence="7" id="KW-1133">Transmembrane helix</keyword>
<dbReference type="GO" id="GO:0000139">
    <property type="term" value="C:Golgi membrane"/>
    <property type="evidence" value="ECO:0007669"/>
    <property type="project" value="UniProtKB-SubCell"/>
</dbReference>
<dbReference type="GO" id="GO:0016758">
    <property type="term" value="F:hexosyltransferase activity"/>
    <property type="evidence" value="ECO:0007669"/>
    <property type="project" value="InterPro"/>
</dbReference>
<evidence type="ECO:0000256" key="9">
    <source>
        <dbReference type="ARBA" id="ARBA00023136"/>
    </source>
</evidence>
<feature type="chain" id="PRO_5041950505" description="Hexosyltransferase" evidence="11">
    <location>
        <begin position="23"/>
        <end position="413"/>
    </location>
</feature>
<dbReference type="Pfam" id="PF01762">
    <property type="entry name" value="Galactosyl_T"/>
    <property type="match status" value="1"/>
</dbReference>
<evidence type="ECO:0000256" key="8">
    <source>
        <dbReference type="ARBA" id="ARBA00023034"/>
    </source>
</evidence>
<keyword evidence="8 10" id="KW-0333">Golgi apparatus</keyword>
<accession>A0AAE8N8J6</accession>
<name>A0AAE8N8J6_9PEZI</name>
<reference evidence="12" key="1">
    <citation type="submission" date="2018-03" db="EMBL/GenBank/DDBJ databases">
        <authorList>
            <person name="Guldener U."/>
        </authorList>
    </citation>
    <scope>NUCLEOTIDE SEQUENCE</scope>
</reference>
<proteinExistence type="inferred from homology"/>
<keyword evidence="13" id="KW-1185">Reference proteome</keyword>
<dbReference type="PANTHER" id="PTHR11214">
    <property type="entry name" value="BETA-1,3-N-ACETYLGLUCOSAMINYLTRANSFERASE"/>
    <property type="match status" value="1"/>
</dbReference>
<evidence type="ECO:0000256" key="11">
    <source>
        <dbReference type="SAM" id="SignalP"/>
    </source>
</evidence>
<feature type="signal peptide" evidence="11">
    <location>
        <begin position="1"/>
        <end position="22"/>
    </location>
</feature>
<comment type="subcellular location">
    <subcellularLocation>
        <location evidence="1 10">Golgi apparatus membrane</location>
        <topology evidence="1 10">Single-pass type II membrane protein</topology>
    </subcellularLocation>
</comment>
<keyword evidence="5" id="KW-0812">Transmembrane</keyword>
<dbReference type="Proteomes" id="UP001187682">
    <property type="component" value="Unassembled WGS sequence"/>
</dbReference>
<keyword evidence="4" id="KW-0808">Transferase</keyword>
<evidence type="ECO:0000313" key="12">
    <source>
        <dbReference type="EMBL" id="SPO06865.1"/>
    </source>
</evidence>
<dbReference type="AlphaFoldDB" id="A0AAE8N8J6"/>
<organism evidence="12 13">
    <name type="scientific">Cephalotrichum gorgonifer</name>
    <dbReference type="NCBI Taxonomy" id="2041049"/>
    <lineage>
        <taxon>Eukaryota</taxon>
        <taxon>Fungi</taxon>
        <taxon>Dikarya</taxon>
        <taxon>Ascomycota</taxon>
        <taxon>Pezizomycotina</taxon>
        <taxon>Sordariomycetes</taxon>
        <taxon>Hypocreomycetidae</taxon>
        <taxon>Microascales</taxon>
        <taxon>Microascaceae</taxon>
        <taxon>Cephalotrichum</taxon>
    </lineage>
</organism>
<keyword evidence="6" id="KW-0735">Signal-anchor</keyword>
<keyword evidence="3 10" id="KW-0328">Glycosyltransferase</keyword>
<evidence type="ECO:0000256" key="3">
    <source>
        <dbReference type="ARBA" id="ARBA00022676"/>
    </source>
</evidence>
<evidence type="ECO:0000256" key="10">
    <source>
        <dbReference type="RuleBase" id="RU363063"/>
    </source>
</evidence>
<evidence type="ECO:0000256" key="2">
    <source>
        <dbReference type="ARBA" id="ARBA00008661"/>
    </source>
</evidence>
<comment type="caution">
    <text evidence="12">The sequence shown here is derived from an EMBL/GenBank/DDBJ whole genome shotgun (WGS) entry which is preliminary data.</text>
</comment>
<protein>
    <recommendedName>
        <fullName evidence="10">Hexosyltransferase</fullName>
        <ecNumber evidence="10">2.4.1.-</ecNumber>
    </recommendedName>
</protein>
<evidence type="ECO:0000256" key="1">
    <source>
        <dbReference type="ARBA" id="ARBA00004323"/>
    </source>
</evidence>
<evidence type="ECO:0000256" key="6">
    <source>
        <dbReference type="ARBA" id="ARBA00022968"/>
    </source>
</evidence>
<evidence type="ECO:0000256" key="7">
    <source>
        <dbReference type="ARBA" id="ARBA00022989"/>
    </source>
</evidence>
<keyword evidence="11" id="KW-0732">Signal</keyword>